<dbReference type="InterPro" id="IPR036907">
    <property type="entry name" value="5'-Nucleotdase_C_sf"/>
</dbReference>
<keyword evidence="2" id="KW-0547">Nucleotide-binding</keyword>
<accession>A0A413FJ43</accession>
<dbReference type="Gene3D" id="3.90.780.10">
    <property type="entry name" value="5'-Nucleotidase, C-terminal domain"/>
    <property type="match status" value="1"/>
</dbReference>
<comment type="similarity">
    <text evidence="2">Belongs to the 5'-nucleotidase family.</text>
</comment>
<dbReference type="InterPro" id="IPR004843">
    <property type="entry name" value="Calcineurin-like_PHP"/>
</dbReference>
<dbReference type="SUPFAM" id="SSF55816">
    <property type="entry name" value="5'-nucleotidase (syn. UDP-sugar hydrolase), C-terminal domain"/>
    <property type="match status" value="1"/>
</dbReference>
<gene>
    <name evidence="5" type="ORF">DWV29_06070</name>
</gene>
<dbReference type="GO" id="GO:0016787">
    <property type="term" value="F:hydrolase activity"/>
    <property type="evidence" value="ECO:0007669"/>
    <property type="project" value="UniProtKB-KW"/>
</dbReference>
<evidence type="ECO:0000313" key="6">
    <source>
        <dbReference type="Proteomes" id="UP000283880"/>
    </source>
</evidence>
<keyword evidence="2" id="KW-0378">Hydrolase</keyword>
<proteinExistence type="inferred from homology"/>
<name>A0A413FJ43_9FIRM</name>
<dbReference type="PRINTS" id="PR01607">
    <property type="entry name" value="APYRASEFAMLY"/>
</dbReference>
<dbReference type="Pfam" id="PF02872">
    <property type="entry name" value="5_nucleotid_C"/>
    <property type="match status" value="1"/>
</dbReference>
<organism evidence="5 6">
    <name type="scientific">Enterocloster asparagiformis</name>
    <dbReference type="NCBI Taxonomy" id="333367"/>
    <lineage>
        <taxon>Bacteria</taxon>
        <taxon>Bacillati</taxon>
        <taxon>Bacillota</taxon>
        <taxon>Clostridia</taxon>
        <taxon>Lachnospirales</taxon>
        <taxon>Lachnospiraceae</taxon>
        <taxon>Enterocloster</taxon>
    </lineage>
</organism>
<protein>
    <submittedName>
        <fullName evidence="5">Bifunctional metallophosphatase/5'-nucleotidase</fullName>
    </submittedName>
</protein>
<dbReference type="EMBL" id="QSBM01000003">
    <property type="protein sequence ID" value="RGX31444.1"/>
    <property type="molecule type" value="Genomic_DNA"/>
</dbReference>
<dbReference type="InterPro" id="IPR008334">
    <property type="entry name" value="5'-Nucleotdase_C"/>
</dbReference>
<feature type="domain" description="5'-Nucleotidase C-terminal" evidence="4">
    <location>
        <begin position="342"/>
        <end position="492"/>
    </location>
</feature>
<dbReference type="SUPFAM" id="SSF56300">
    <property type="entry name" value="Metallo-dependent phosphatases"/>
    <property type="match status" value="1"/>
</dbReference>
<dbReference type="PANTHER" id="PTHR11575">
    <property type="entry name" value="5'-NUCLEOTIDASE-RELATED"/>
    <property type="match status" value="1"/>
</dbReference>
<feature type="domain" description="Calcineurin-like phosphoesterase" evidence="3">
    <location>
        <begin position="9"/>
        <end position="246"/>
    </location>
</feature>
<dbReference type="OrthoDB" id="9800780at2"/>
<evidence type="ECO:0000259" key="3">
    <source>
        <dbReference type="Pfam" id="PF00149"/>
    </source>
</evidence>
<evidence type="ECO:0000259" key="4">
    <source>
        <dbReference type="Pfam" id="PF02872"/>
    </source>
</evidence>
<reference evidence="5 6" key="1">
    <citation type="submission" date="2018-08" db="EMBL/GenBank/DDBJ databases">
        <title>A genome reference for cultivated species of the human gut microbiota.</title>
        <authorList>
            <person name="Zou Y."/>
            <person name="Xue W."/>
            <person name="Luo G."/>
        </authorList>
    </citation>
    <scope>NUCLEOTIDE SEQUENCE [LARGE SCALE GENOMIC DNA]</scope>
    <source>
        <strain evidence="5 6">AF04-15</strain>
    </source>
</reference>
<dbReference type="RefSeq" id="WP_117777155.1">
    <property type="nucleotide sequence ID" value="NZ_JAWYJI010000211.1"/>
</dbReference>
<dbReference type="GO" id="GO:0000166">
    <property type="term" value="F:nucleotide binding"/>
    <property type="evidence" value="ECO:0007669"/>
    <property type="project" value="UniProtKB-KW"/>
</dbReference>
<dbReference type="InterPro" id="IPR006179">
    <property type="entry name" value="5_nucleotidase/apyrase"/>
</dbReference>
<comment type="caution">
    <text evidence="5">The sequence shown here is derived from an EMBL/GenBank/DDBJ whole genome shotgun (WGS) entry which is preliminary data.</text>
</comment>
<dbReference type="Pfam" id="PF00149">
    <property type="entry name" value="Metallophos"/>
    <property type="match status" value="1"/>
</dbReference>
<dbReference type="AlphaFoldDB" id="A0A413FJ43"/>
<dbReference type="GO" id="GO:0030288">
    <property type="term" value="C:outer membrane-bounded periplasmic space"/>
    <property type="evidence" value="ECO:0007669"/>
    <property type="project" value="TreeGrafter"/>
</dbReference>
<dbReference type="PANTHER" id="PTHR11575:SF6">
    <property type="entry name" value="2',3'-CYCLIC-NUCLEOTIDE 2'-PHOSPHODIESTERASE_3'-NUCLEOTIDASE"/>
    <property type="match status" value="1"/>
</dbReference>
<evidence type="ECO:0000256" key="1">
    <source>
        <dbReference type="ARBA" id="ARBA00022729"/>
    </source>
</evidence>
<sequence length="516" mass="56336">MKTGEKNVRILYTSDIHGRLFARPGEAGLDETGREFRRDGNTLIFDGGDLLQGGTAGTFFAREIWAGEGMGDETERGKAARPPGRELPPHPAAQVMNGCGYDAVTLGNHDFNYGLPYLTYYLTSLNAVCLCANIHSRAGILPVEESRIFTLENGLRIGVFGLCTDALAGWEREETIRQLCIEKPLAAARRVLGGLRGRCDVTVCIYHGGFEEDPATGEVLDDSGENAACELCREPGLDLLLTGHQHLREPGRPLYGSYAVQPGCFLGCYAEVTGTVGMAGEIRFASRLKDGTAVEAAPPMPLPADSPPALSSLRQALENWESRRIGTLPAPIPIQDRVYMALHGSALADFINQVQMAVTGAQISATYLSNTALGLPAEVRVADVFLAYTSANTLCTVRCSGAVLRSALEWTAEFLNVESGSFRIDRRFLRPKPRYFHYDFYAGIDYRLDFSREPGSRVVRLRYGGRDILPEDSFTLCITNYRRAGGDGYGMFRACELLEADPVPVAEHIIGYLSAL</sequence>
<keyword evidence="1" id="KW-0732">Signal</keyword>
<dbReference type="GO" id="GO:0009166">
    <property type="term" value="P:nucleotide catabolic process"/>
    <property type="evidence" value="ECO:0007669"/>
    <property type="project" value="InterPro"/>
</dbReference>
<dbReference type="InterPro" id="IPR029052">
    <property type="entry name" value="Metallo-depent_PP-like"/>
</dbReference>
<evidence type="ECO:0000256" key="2">
    <source>
        <dbReference type="RuleBase" id="RU362119"/>
    </source>
</evidence>
<dbReference type="Proteomes" id="UP000283880">
    <property type="component" value="Unassembled WGS sequence"/>
</dbReference>
<dbReference type="Gene3D" id="3.60.21.10">
    <property type="match status" value="1"/>
</dbReference>
<evidence type="ECO:0000313" key="5">
    <source>
        <dbReference type="EMBL" id="RGX31444.1"/>
    </source>
</evidence>